<feature type="compositionally biased region" description="Low complexity" evidence="2">
    <location>
        <begin position="300"/>
        <end position="311"/>
    </location>
</feature>
<keyword evidence="1" id="KW-0479">Metal-binding</keyword>
<dbReference type="InterPro" id="IPR001878">
    <property type="entry name" value="Znf_CCHC"/>
</dbReference>
<gene>
    <name evidence="4" type="ORF">ABMA27_016899</name>
</gene>
<protein>
    <recommendedName>
        <fullName evidence="3">CCHC-type domain-containing protein</fullName>
    </recommendedName>
</protein>
<evidence type="ECO:0000256" key="1">
    <source>
        <dbReference type="PROSITE-ProRule" id="PRU00047"/>
    </source>
</evidence>
<dbReference type="SMART" id="SM00343">
    <property type="entry name" value="ZnF_C2HC"/>
    <property type="match status" value="2"/>
</dbReference>
<dbReference type="EMBL" id="JBEUOH010000032">
    <property type="protein sequence ID" value="KAL0852639.1"/>
    <property type="molecule type" value="Genomic_DNA"/>
</dbReference>
<dbReference type="PROSITE" id="PS50158">
    <property type="entry name" value="ZF_CCHC"/>
    <property type="match status" value="2"/>
</dbReference>
<evidence type="ECO:0000313" key="4">
    <source>
        <dbReference type="EMBL" id="KAL0852639.1"/>
    </source>
</evidence>
<feature type="compositionally biased region" description="Basic and acidic residues" evidence="2">
    <location>
        <begin position="20"/>
        <end position="32"/>
    </location>
</feature>
<feature type="region of interest" description="Disordered" evidence="2">
    <location>
        <begin position="1"/>
        <end position="156"/>
    </location>
</feature>
<keyword evidence="1" id="KW-0862">Zinc</keyword>
<dbReference type="Gene3D" id="4.10.60.10">
    <property type="entry name" value="Zinc finger, CCHC-type"/>
    <property type="match status" value="1"/>
</dbReference>
<comment type="caution">
    <text evidence="4">The sequence shown here is derived from an EMBL/GenBank/DDBJ whole genome shotgun (WGS) entry which is preliminary data.</text>
</comment>
<feature type="region of interest" description="Disordered" evidence="2">
    <location>
        <begin position="719"/>
        <end position="765"/>
    </location>
</feature>
<feature type="compositionally biased region" description="Low complexity" evidence="2">
    <location>
        <begin position="468"/>
        <end position="487"/>
    </location>
</feature>
<feature type="compositionally biased region" description="Basic residues" evidence="2">
    <location>
        <begin position="419"/>
        <end position="428"/>
    </location>
</feature>
<feature type="compositionally biased region" description="Polar residues" evidence="2">
    <location>
        <begin position="54"/>
        <end position="66"/>
    </location>
</feature>
<feature type="domain" description="CCHC-type" evidence="3">
    <location>
        <begin position="667"/>
        <end position="683"/>
    </location>
</feature>
<feature type="compositionally biased region" description="Low complexity" evidence="2">
    <location>
        <begin position="369"/>
        <end position="389"/>
    </location>
</feature>
<evidence type="ECO:0000313" key="5">
    <source>
        <dbReference type="Proteomes" id="UP001549920"/>
    </source>
</evidence>
<dbReference type="SUPFAM" id="SSF57756">
    <property type="entry name" value="Retrovirus zinc finger-like domains"/>
    <property type="match status" value="1"/>
</dbReference>
<keyword evidence="5" id="KW-1185">Reference proteome</keyword>
<organism evidence="4 5">
    <name type="scientific">Loxostege sticticalis</name>
    <name type="common">Beet webworm moth</name>
    <dbReference type="NCBI Taxonomy" id="481309"/>
    <lineage>
        <taxon>Eukaryota</taxon>
        <taxon>Metazoa</taxon>
        <taxon>Ecdysozoa</taxon>
        <taxon>Arthropoda</taxon>
        <taxon>Hexapoda</taxon>
        <taxon>Insecta</taxon>
        <taxon>Pterygota</taxon>
        <taxon>Neoptera</taxon>
        <taxon>Endopterygota</taxon>
        <taxon>Lepidoptera</taxon>
        <taxon>Glossata</taxon>
        <taxon>Ditrysia</taxon>
        <taxon>Pyraloidea</taxon>
        <taxon>Crambidae</taxon>
        <taxon>Pyraustinae</taxon>
        <taxon>Loxostege</taxon>
    </lineage>
</organism>
<feature type="compositionally biased region" description="Low complexity" evidence="2">
    <location>
        <begin position="115"/>
        <end position="137"/>
    </location>
</feature>
<feature type="region of interest" description="Disordered" evidence="2">
    <location>
        <begin position="468"/>
        <end position="495"/>
    </location>
</feature>
<name>A0ABR3GYZ8_LOXSC</name>
<keyword evidence="1" id="KW-0863">Zinc-finger</keyword>
<dbReference type="InterPro" id="IPR036875">
    <property type="entry name" value="Znf_CCHC_sf"/>
</dbReference>
<sequence length="765" mass="79899">MGPGNLSRAVVEGEALSQDPSDRGSSAKDRRVGSSSGVTGAGPDTAVYNLRSRPGSSAASGPTEQTGRGRSSSVGSVSGTCGRELRVSLTRMDTESDCSVASKASREARKRTRAAADVGGESGGESSSDSAGPSAAPKVPTPMARRGGRGGTAARLSAETFLKKKAGPSEEDEDVAIRLTRNIKRRALQAEERVGELTAAELVEQARASAQAVLKCSQFRGQKGTTQKLLTEAAVCIESAVTELSQRTVNDEVRRLAAANARLQREMAAIKAEVAALKARRTPAPDTAAEPPVPEPAPRTAPSSKPPAAAKAARRTPAAEDREEELARSIMLRVGTMLDARLAAFEPLLPKERLRPPLAADRRMSQVVAPAAVPPTNTTAAPKAPVTAAKSGTGARSGTRGQQKAPAPTPAVTPGPAANRRRRTRNRRGGRDNTVPNPPRREPRPLPPAPTSVDEAWTTVVRRGLRRPAAAATASAAQPAAAAAQRPRPVPRKLRPPRSAAVLITLQPEAAQGGAKYEDVMREARAKIDLGELGIEGIRFRRAKAGGKLLEIPGSANDARADALAARLREVLPEGQVKVTRPMVMVDVRLSGLDDSVTREEVAAAAATKGGCAAEAVRVGEIRQSNTGMGTVVIKVPITAAKLLVRGRLLVGWVSARVDLLERRALRCYRCLEPGHCRAQCKSSVDRSDHCHRCGKPGHLARDCSAAPHCPICADAGKPAGHKVGSKNCSPPKKKKGKPAAAGTPAAVPPPQGRGSGEDMDVTGA</sequence>
<accession>A0ABR3GYZ8</accession>
<feature type="region of interest" description="Disordered" evidence="2">
    <location>
        <begin position="278"/>
        <end position="324"/>
    </location>
</feature>
<feature type="region of interest" description="Disordered" evidence="2">
    <location>
        <begin position="369"/>
        <end position="455"/>
    </location>
</feature>
<evidence type="ECO:0000259" key="3">
    <source>
        <dbReference type="PROSITE" id="PS50158"/>
    </source>
</evidence>
<evidence type="ECO:0000256" key="2">
    <source>
        <dbReference type="SAM" id="MobiDB-lite"/>
    </source>
</evidence>
<reference evidence="4 5" key="1">
    <citation type="submission" date="2024-06" db="EMBL/GenBank/DDBJ databases">
        <title>A chromosome-level genome assembly of beet webworm, Loxostege sticticalis.</title>
        <authorList>
            <person name="Zhang Y."/>
        </authorList>
    </citation>
    <scope>NUCLEOTIDE SEQUENCE [LARGE SCALE GENOMIC DNA]</scope>
    <source>
        <strain evidence="4">AQ026</strain>
        <tissue evidence="4">Whole body</tissue>
    </source>
</reference>
<dbReference type="Pfam" id="PF00098">
    <property type="entry name" value="zf-CCHC"/>
    <property type="match status" value="1"/>
</dbReference>
<feature type="compositionally biased region" description="Low complexity" evidence="2">
    <location>
        <begin position="68"/>
        <end position="79"/>
    </location>
</feature>
<feature type="compositionally biased region" description="Low complexity" evidence="2">
    <location>
        <begin position="278"/>
        <end position="290"/>
    </location>
</feature>
<proteinExistence type="predicted"/>
<feature type="domain" description="CCHC-type" evidence="3">
    <location>
        <begin position="691"/>
        <end position="704"/>
    </location>
</feature>
<dbReference type="Proteomes" id="UP001549920">
    <property type="component" value="Unassembled WGS sequence"/>
</dbReference>